<dbReference type="AlphaFoldDB" id="A0A5D4QPB3"/>
<dbReference type="RefSeq" id="WP_148977197.1">
    <property type="nucleotide sequence ID" value="NZ_VTER01000024.1"/>
</dbReference>
<evidence type="ECO:0000313" key="1">
    <source>
        <dbReference type="EMBL" id="TYS40190.1"/>
    </source>
</evidence>
<evidence type="ECO:0008006" key="3">
    <source>
        <dbReference type="Google" id="ProtNLM"/>
    </source>
</evidence>
<gene>
    <name evidence="1" type="ORF">FZD51_25275</name>
</gene>
<name>A0A5D4QPB3_9BACI</name>
<evidence type="ECO:0000313" key="2">
    <source>
        <dbReference type="Proteomes" id="UP000322139"/>
    </source>
</evidence>
<protein>
    <recommendedName>
        <fullName evidence="3">Competence protein ComG</fullName>
    </recommendedName>
</protein>
<dbReference type="Pfam" id="PF14173">
    <property type="entry name" value="ComGG"/>
    <property type="match status" value="1"/>
</dbReference>
<sequence>MLRNEKGFAFPVSLSILLASCLSLLILLGQNVSEAEFLNEKEQILKQDYYLLSSVKRLEAHLADQGEDEHLQPGSFIFKEGTVTYTMTELAGSLFEISFTLAIGSQKPIVSYAFYDRDRGKMIKWTEKK</sequence>
<dbReference type="EMBL" id="VTER01000024">
    <property type="protein sequence ID" value="TYS40190.1"/>
    <property type="molecule type" value="Genomic_DNA"/>
</dbReference>
<comment type="caution">
    <text evidence="1">The sequence shown here is derived from an EMBL/GenBank/DDBJ whole genome shotgun (WGS) entry which is preliminary data.</text>
</comment>
<proteinExistence type="predicted"/>
<reference evidence="1 2" key="1">
    <citation type="submission" date="2019-08" db="EMBL/GenBank/DDBJ databases">
        <title>Bacillus genomes from the desert of Cuatro Cienegas, Coahuila.</title>
        <authorList>
            <person name="Olmedo-Alvarez G."/>
        </authorList>
    </citation>
    <scope>NUCLEOTIDE SEQUENCE [LARGE SCALE GENOMIC DNA]</scope>
    <source>
        <strain evidence="1 2">CH446_14T</strain>
    </source>
</reference>
<dbReference type="Proteomes" id="UP000322139">
    <property type="component" value="Unassembled WGS sequence"/>
</dbReference>
<accession>A0A5D4QPB3</accession>
<organism evidence="1 2">
    <name type="scientific">Bacillus infantis</name>
    <dbReference type="NCBI Taxonomy" id="324767"/>
    <lineage>
        <taxon>Bacteria</taxon>
        <taxon>Bacillati</taxon>
        <taxon>Bacillota</taxon>
        <taxon>Bacilli</taxon>
        <taxon>Bacillales</taxon>
        <taxon>Bacillaceae</taxon>
        <taxon>Bacillus</taxon>
    </lineage>
</organism>
<dbReference type="PROSITE" id="PS51257">
    <property type="entry name" value="PROKAR_LIPOPROTEIN"/>
    <property type="match status" value="1"/>
</dbReference>
<dbReference type="InterPro" id="IPR020372">
    <property type="entry name" value="Competence_ComGG"/>
</dbReference>